<name>A0A2A9M298_BESBE</name>
<evidence type="ECO:0000256" key="2">
    <source>
        <dbReference type="SAM" id="Phobius"/>
    </source>
</evidence>
<feature type="region of interest" description="Disordered" evidence="1">
    <location>
        <begin position="663"/>
        <end position="745"/>
    </location>
</feature>
<dbReference type="GO" id="GO:0004077">
    <property type="term" value="F:biotin--[biotin carboxyl-carrier protein] ligase activity"/>
    <property type="evidence" value="ECO:0007669"/>
    <property type="project" value="TreeGrafter"/>
</dbReference>
<sequence length="915" mass="95440">MVRRKEGLDDDGDDVSSAVMMPFIFMLHLFFPAALTVSSSGVAPSRTPLPLSHHLSSYPPRRRICRACLAPASDSAFLILRRGQGTSGGVPLPLRRALKSPPYGGSLPSKRAGSHAVFLPSVAPVTPSRRSPAFAACSLNLGSSSSLGFQLRPAIWLPPALNATRRGLVSDGLCAASLRRFCDPVRISKAVGSRLNPTQPLSSSVAGVCGFASPPSTGVASSVRGHSSSASARSSSSSVVSACSAPRCFFGCPLPGRRGQPAFFAASSSFAVPPFGLGVSGFISSSAWELHRGRGRREMESPLSRETCADGSFSPLWVAGEWGASFSPASSRPSSPPLSPHASPCSFILAPLVCVASQLGDDEQLRNSPAAAYPARRTLSSSRFASPPSAAGESTPHGPCGAVSPAPPSSSPSFFSAQTASLRPVGGAGGAPAAQAGGVPLPVKSLHFDVVDSTQKWCLRNLGDLCATHGLSPSAWVAVSASRQTAAVGTRDRASLQEKKWVSPSNNVSVTYVIPWPVALASRLLSFAQTASVAVCRVLAEYGLRGQIKWINDVFVDGKKICGILCHNPAFVLPSPGPPAGSPVHHSTVSSSWPSPHSPSTASPPVAGARSRSSAASWALCDDGERYWAVLVGVGINVERKPAAAEMSVKQAVTSMAEELARAGRGGGLRPNGEAGAARKKLEAATPAREPRDFAFHAQTQAFGEEREGFEEREDKERKSDSRGAAGGCPEALDSGGSPSESGLDMHSIRASLDAHMYESFSVLRREGFRALRPFVLSRLAWLGDYVELEDEVCEPSPASSGSVLSPVKFPGSLSAKHLPRESRSHAGGDEEADGEDEVFTDLDGVAESRAFAGGCDASTYPSGWTQSLGTPAGKQGRSLLAAGILQGLDDDGAILIRMTDGRTQKFLGGHLVRP</sequence>
<feature type="region of interest" description="Disordered" evidence="1">
    <location>
        <begin position="815"/>
        <end position="837"/>
    </location>
</feature>
<dbReference type="Proteomes" id="UP000224006">
    <property type="component" value="Chromosome XI"/>
</dbReference>
<dbReference type="OrthoDB" id="10250105at2759"/>
<evidence type="ECO:0000313" key="3">
    <source>
        <dbReference type="EMBL" id="PFH32089.1"/>
    </source>
</evidence>
<dbReference type="AlphaFoldDB" id="A0A2A9M298"/>
<dbReference type="PANTHER" id="PTHR12835">
    <property type="entry name" value="BIOTIN PROTEIN LIGASE"/>
    <property type="match status" value="1"/>
</dbReference>
<feature type="region of interest" description="Disordered" evidence="1">
    <location>
        <begin position="366"/>
        <end position="416"/>
    </location>
</feature>
<evidence type="ECO:0000256" key="1">
    <source>
        <dbReference type="SAM" id="MobiDB-lite"/>
    </source>
</evidence>
<evidence type="ECO:0008006" key="5">
    <source>
        <dbReference type="Google" id="ProtNLM"/>
    </source>
</evidence>
<dbReference type="InterPro" id="IPR045864">
    <property type="entry name" value="aa-tRNA-synth_II/BPL/LPL"/>
</dbReference>
<feature type="compositionally biased region" description="Basic and acidic residues" evidence="1">
    <location>
        <begin position="713"/>
        <end position="722"/>
    </location>
</feature>
<protein>
    <recommendedName>
        <fullName evidence="5">Biotin-acetyl-CoA-carboxylase ligase</fullName>
    </recommendedName>
</protein>
<keyword evidence="4" id="KW-1185">Reference proteome</keyword>
<feature type="transmembrane region" description="Helical" evidence="2">
    <location>
        <begin position="21"/>
        <end position="43"/>
    </location>
</feature>
<dbReference type="Gene3D" id="3.30.930.10">
    <property type="entry name" value="Bira Bifunctional Protein, Domain 2"/>
    <property type="match status" value="1"/>
</dbReference>
<proteinExistence type="predicted"/>
<evidence type="ECO:0000313" key="4">
    <source>
        <dbReference type="Proteomes" id="UP000224006"/>
    </source>
</evidence>
<feature type="region of interest" description="Disordered" evidence="1">
    <location>
        <begin position="579"/>
        <end position="609"/>
    </location>
</feature>
<keyword evidence="2" id="KW-1133">Transmembrane helix</keyword>
<organism evidence="3 4">
    <name type="scientific">Besnoitia besnoiti</name>
    <name type="common">Apicomplexan protozoan</name>
    <dbReference type="NCBI Taxonomy" id="94643"/>
    <lineage>
        <taxon>Eukaryota</taxon>
        <taxon>Sar</taxon>
        <taxon>Alveolata</taxon>
        <taxon>Apicomplexa</taxon>
        <taxon>Conoidasida</taxon>
        <taxon>Coccidia</taxon>
        <taxon>Eucoccidiorida</taxon>
        <taxon>Eimeriorina</taxon>
        <taxon>Sarcocystidae</taxon>
        <taxon>Besnoitia</taxon>
    </lineage>
</organism>
<feature type="compositionally biased region" description="Basic and acidic residues" evidence="1">
    <location>
        <begin position="819"/>
        <end position="829"/>
    </location>
</feature>
<dbReference type="GO" id="GO:0005737">
    <property type="term" value="C:cytoplasm"/>
    <property type="evidence" value="ECO:0007669"/>
    <property type="project" value="TreeGrafter"/>
</dbReference>
<comment type="caution">
    <text evidence="3">The sequence shown here is derived from an EMBL/GenBank/DDBJ whole genome shotgun (WGS) entry which is preliminary data.</text>
</comment>
<reference evidence="3 4" key="1">
    <citation type="submission" date="2017-09" db="EMBL/GenBank/DDBJ databases">
        <title>Genome sequencing of Besnoitia besnoiti strain Bb-Ger1.</title>
        <authorList>
            <person name="Schares G."/>
            <person name="Venepally P."/>
            <person name="Lorenzi H.A."/>
        </authorList>
    </citation>
    <scope>NUCLEOTIDE SEQUENCE [LARGE SCALE GENOMIC DNA]</scope>
    <source>
        <strain evidence="3 4">Bb-Ger1</strain>
    </source>
</reference>
<dbReference type="VEuPathDB" id="ToxoDB:BESB_020300"/>
<feature type="compositionally biased region" description="Low complexity" evidence="1">
    <location>
        <begin position="582"/>
        <end position="609"/>
    </location>
</feature>
<dbReference type="RefSeq" id="XP_029216098.1">
    <property type="nucleotide sequence ID" value="XM_029360739.1"/>
</dbReference>
<keyword evidence="2" id="KW-0812">Transmembrane</keyword>
<dbReference type="KEGG" id="bbes:BESB_020300"/>
<dbReference type="STRING" id="94643.A0A2A9M298"/>
<dbReference type="PANTHER" id="PTHR12835:SF5">
    <property type="entry name" value="BIOTIN--PROTEIN LIGASE"/>
    <property type="match status" value="1"/>
</dbReference>
<gene>
    <name evidence="3" type="ORF">BESB_020300</name>
</gene>
<dbReference type="EMBL" id="NWUJ01000012">
    <property type="protein sequence ID" value="PFH32089.1"/>
    <property type="molecule type" value="Genomic_DNA"/>
</dbReference>
<dbReference type="GeneID" id="40307091"/>
<accession>A0A2A9M298</accession>
<dbReference type="SUPFAM" id="SSF55681">
    <property type="entry name" value="Class II aaRS and biotin synthetases"/>
    <property type="match status" value="1"/>
</dbReference>
<feature type="compositionally biased region" description="Low complexity" evidence="1">
    <location>
        <begin position="380"/>
        <end position="391"/>
    </location>
</feature>
<keyword evidence="2" id="KW-0472">Membrane</keyword>